<name>A0A4R2RSB1_9RHOB</name>
<dbReference type="Pfam" id="PF05035">
    <property type="entry name" value="DGOK"/>
    <property type="match status" value="1"/>
</dbReference>
<evidence type="ECO:0000313" key="1">
    <source>
        <dbReference type="EMBL" id="TCP62781.1"/>
    </source>
</evidence>
<reference evidence="1 2" key="1">
    <citation type="submission" date="2019-03" db="EMBL/GenBank/DDBJ databases">
        <title>Genomic Encyclopedia of Type Strains, Phase IV (KMG-IV): sequencing the most valuable type-strain genomes for metagenomic binning, comparative biology and taxonomic classification.</title>
        <authorList>
            <person name="Goeker M."/>
        </authorList>
    </citation>
    <scope>NUCLEOTIDE SEQUENCE [LARGE SCALE GENOMIC DNA]</scope>
    <source>
        <strain evidence="1 2">DSM 24766</strain>
    </source>
</reference>
<gene>
    <name evidence="1" type="ORF">EV663_10141</name>
</gene>
<accession>A0A4R2RSB1</accession>
<keyword evidence="2" id="KW-1185">Reference proteome</keyword>
<dbReference type="OrthoDB" id="256574at2"/>
<sequence length="253" mass="26000">MTRICWIGAYPAQSGLHLWAFDEDDTILREGRAEGLDAAAIDAFAGGALPVIAAGLGVCPRPVPCAPLDAVPALDLFGEHPRLAAIAPLSQSSPGARTAGEETAIAGFLRLNSGFDGVLCLPGPVQTLWAHISAAEVVSLQPFATPRLAAALGADGPMTDFDAAVADTLSRPERLAAYLADPARGCTWGHLIGAELAAARPWWLGQQLAVIGTGPMAGHYADALAGQGLSPVMADGQAMILKGLAEARRRAGL</sequence>
<evidence type="ECO:0000313" key="2">
    <source>
        <dbReference type="Proteomes" id="UP000295050"/>
    </source>
</evidence>
<dbReference type="GO" id="GO:0034194">
    <property type="term" value="P:D-galactonate catabolic process"/>
    <property type="evidence" value="ECO:0007669"/>
    <property type="project" value="InterPro"/>
</dbReference>
<dbReference type="InterPro" id="IPR042257">
    <property type="entry name" value="DGOK_C"/>
</dbReference>
<dbReference type="EMBL" id="SLXU01000001">
    <property type="protein sequence ID" value="TCP62781.1"/>
    <property type="molecule type" value="Genomic_DNA"/>
</dbReference>
<dbReference type="Proteomes" id="UP000295050">
    <property type="component" value="Unassembled WGS sequence"/>
</dbReference>
<dbReference type="RefSeq" id="WP_132949759.1">
    <property type="nucleotide sequence ID" value="NZ_SLXU01000001.1"/>
</dbReference>
<keyword evidence="1" id="KW-0808">Transferase</keyword>
<dbReference type="Gene3D" id="3.30.420.310">
    <property type="entry name" value="2-keto-3-deoxy-galactonokinase, C-terminal domain"/>
    <property type="match status" value="1"/>
</dbReference>
<comment type="caution">
    <text evidence="1">The sequence shown here is derived from an EMBL/GenBank/DDBJ whole genome shotgun (WGS) entry which is preliminary data.</text>
</comment>
<dbReference type="GO" id="GO:0008671">
    <property type="term" value="F:2-dehydro-3-deoxygalactonokinase activity"/>
    <property type="evidence" value="ECO:0007669"/>
    <property type="project" value="InterPro"/>
</dbReference>
<keyword evidence="1" id="KW-0418">Kinase</keyword>
<organism evidence="1 2">
    <name type="scientific">Rhodovulum bhavnagarense</name>
    <dbReference type="NCBI Taxonomy" id="992286"/>
    <lineage>
        <taxon>Bacteria</taxon>
        <taxon>Pseudomonadati</taxon>
        <taxon>Pseudomonadota</taxon>
        <taxon>Alphaproteobacteria</taxon>
        <taxon>Rhodobacterales</taxon>
        <taxon>Paracoccaceae</taxon>
        <taxon>Rhodovulum</taxon>
    </lineage>
</organism>
<proteinExistence type="predicted"/>
<protein>
    <submittedName>
        <fullName evidence="1">2-dehydro-3-deoxygalactonokinase</fullName>
    </submittedName>
</protein>
<dbReference type="InterPro" id="IPR007729">
    <property type="entry name" value="DGOK"/>
</dbReference>
<dbReference type="AlphaFoldDB" id="A0A4R2RSB1"/>